<reference evidence="3" key="1">
    <citation type="submission" date="2015-07" db="EMBL/GenBank/DDBJ databases">
        <title>Fjat-10036 dsm4.</title>
        <authorList>
            <person name="Liu B."/>
            <person name="Wang J."/>
            <person name="Zhu Y."/>
            <person name="Liu G."/>
            <person name="Chen Q."/>
            <person name="Chen Z."/>
            <person name="Lan J."/>
            <person name="Che J."/>
            <person name="Ge C."/>
            <person name="Shi H."/>
            <person name="Pan Z."/>
            <person name="Liu X."/>
        </authorList>
    </citation>
    <scope>NUCLEOTIDE SEQUENCE [LARGE SCALE GENOMIC DNA]</scope>
    <source>
        <strain evidence="3">DSM 4</strain>
    </source>
</reference>
<proteinExistence type="predicted"/>
<dbReference type="EMBL" id="LGUF01000007">
    <property type="protein sequence ID" value="KON87416.1"/>
    <property type="molecule type" value="Genomic_DNA"/>
</dbReference>
<organism evidence="2 3">
    <name type="scientific">Sporosarcina globispora</name>
    <name type="common">Bacillus globisporus</name>
    <dbReference type="NCBI Taxonomy" id="1459"/>
    <lineage>
        <taxon>Bacteria</taxon>
        <taxon>Bacillati</taxon>
        <taxon>Bacillota</taxon>
        <taxon>Bacilli</taxon>
        <taxon>Bacillales</taxon>
        <taxon>Caryophanaceae</taxon>
        <taxon>Sporosarcina</taxon>
    </lineage>
</organism>
<dbReference type="PATRIC" id="fig|1459.3.peg.2507"/>
<feature type="transmembrane region" description="Helical" evidence="1">
    <location>
        <begin position="36"/>
        <end position="59"/>
    </location>
</feature>
<evidence type="ECO:0000256" key="1">
    <source>
        <dbReference type="SAM" id="Phobius"/>
    </source>
</evidence>
<name>A0A0M0GDB3_SPOGL</name>
<evidence type="ECO:0000313" key="3">
    <source>
        <dbReference type="Proteomes" id="UP000037109"/>
    </source>
</evidence>
<gene>
    <name evidence="2" type="ORF">AF332_11655</name>
</gene>
<keyword evidence="3" id="KW-1185">Reference proteome</keyword>
<dbReference type="Proteomes" id="UP000037109">
    <property type="component" value="Unassembled WGS sequence"/>
</dbReference>
<comment type="caution">
    <text evidence="2">The sequence shown here is derived from an EMBL/GenBank/DDBJ whole genome shotgun (WGS) entry which is preliminary data.</text>
</comment>
<dbReference type="STRING" id="1459.AF332_11655"/>
<keyword evidence="1" id="KW-0812">Transmembrane</keyword>
<protein>
    <submittedName>
        <fullName evidence="2">Uncharacterized protein</fullName>
    </submittedName>
</protein>
<keyword evidence="1" id="KW-1133">Transmembrane helix</keyword>
<dbReference type="AlphaFoldDB" id="A0A0M0GDB3"/>
<evidence type="ECO:0000313" key="2">
    <source>
        <dbReference type="EMBL" id="KON87416.1"/>
    </source>
</evidence>
<sequence length="60" mass="6926">MTLWFMFMAGILYLFRLDELATNGVNELIGKKFTTSIYWLTFLVIGLVLDIVYGIVNLFS</sequence>
<accession>A0A0M0GDB3</accession>
<keyword evidence="1" id="KW-0472">Membrane</keyword>